<dbReference type="EMBL" id="FR871757">
    <property type="protein sequence ID" value="CCB79004.1"/>
    <property type="molecule type" value="Genomic_DNA"/>
</dbReference>
<name>F8KQK0_HELBC</name>
<dbReference type="Proteomes" id="UP000008387">
    <property type="component" value="Chromosome"/>
</dbReference>
<dbReference type="KEGG" id="hbi:HBZC1_00180"/>
<organism evidence="1 2">
    <name type="scientific">Helicobacter bizzozeronii (strain CIII-1)</name>
    <dbReference type="NCBI Taxonomy" id="1002804"/>
    <lineage>
        <taxon>Bacteria</taxon>
        <taxon>Pseudomonadati</taxon>
        <taxon>Campylobacterota</taxon>
        <taxon>Epsilonproteobacteria</taxon>
        <taxon>Campylobacterales</taxon>
        <taxon>Helicobacteraceae</taxon>
        <taxon>Helicobacter</taxon>
    </lineage>
</organism>
<reference evidence="1 2" key="1">
    <citation type="journal article" date="2011" name="J. Bacteriol.">
        <title>Genome sequence of Helicobacter bizzozeronii strain CIII-1, an isolate from human gastric mucosa.</title>
        <authorList>
            <person name="Schott T."/>
            <person name="Rossi M."/>
            <person name="Hanninen M.L."/>
        </authorList>
    </citation>
    <scope>NUCLEOTIDE SEQUENCE [LARGE SCALE GENOMIC DNA]</scope>
    <source>
        <strain evidence="1 2">CIII-1</strain>
    </source>
</reference>
<evidence type="ECO:0000313" key="2">
    <source>
        <dbReference type="Proteomes" id="UP000008387"/>
    </source>
</evidence>
<dbReference type="AlphaFoldDB" id="F8KQK0"/>
<evidence type="ECO:0000313" key="1">
    <source>
        <dbReference type="EMBL" id="CCB79004.1"/>
    </source>
</evidence>
<accession>F8KQK0</accession>
<sequence>MKIYHADRDTGCGGTFCHNINAIYAYLKFQDSSGLGFKDGGV</sequence>
<protein>
    <submittedName>
        <fullName evidence="1">Uncharacterized protein</fullName>
    </submittedName>
</protein>
<dbReference type="HOGENOM" id="CLU_3252406_0_0_7"/>
<gene>
    <name evidence="1" type="ordered locus">HBZC1_00180</name>
</gene>
<proteinExistence type="predicted"/>
<keyword evidence="2" id="KW-1185">Reference proteome</keyword>